<evidence type="ECO:0000256" key="2">
    <source>
        <dbReference type="SAM" id="Phobius"/>
    </source>
</evidence>
<keyword evidence="4" id="KW-1185">Reference proteome</keyword>
<dbReference type="OrthoDB" id="3066012at2759"/>
<sequence>MPSFSPLFTVCLLHSFWQNKGAVAATFVIVSLVLLAIAAVVLIRYLKRRGARRREMLHELFEKFPESGRNSPGPSINSPPMDAFAARDVDYSNPFHHYDDVEIQQIAQPSMPVQHPDYYYNQPATIPARYISPPEVQAGRKSTAPTSFRSPVGRTPVARESYQQSIDSFYGGAAGQPSASGYAL</sequence>
<name>A0A9P5YYK6_9AGAR</name>
<dbReference type="EMBL" id="MU155241">
    <property type="protein sequence ID" value="KAF9478143.1"/>
    <property type="molecule type" value="Genomic_DNA"/>
</dbReference>
<organism evidence="3 4">
    <name type="scientific">Pholiota conissans</name>
    <dbReference type="NCBI Taxonomy" id="109636"/>
    <lineage>
        <taxon>Eukaryota</taxon>
        <taxon>Fungi</taxon>
        <taxon>Dikarya</taxon>
        <taxon>Basidiomycota</taxon>
        <taxon>Agaricomycotina</taxon>
        <taxon>Agaricomycetes</taxon>
        <taxon>Agaricomycetidae</taxon>
        <taxon>Agaricales</taxon>
        <taxon>Agaricineae</taxon>
        <taxon>Strophariaceae</taxon>
        <taxon>Pholiota</taxon>
    </lineage>
</organism>
<keyword evidence="2" id="KW-1133">Transmembrane helix</keyword>
<comment type="caution">
    <text evidence="3">The sequence shown here is derived from an EMBL/GenBank/DDBJ whole genome shotgun (WGS) entry which is preliminary data.</text>
</comment>
<feature type="transmembrane region" description="Helical" evidence="2">
    <location>
        <begin position="22"/>
        <end position="46"/>
    </location>
</feature>
<keyword evidence="2" id="KW-0472">Membrane</keyword>
<dbReference type="AlphaFoldDB" id="A0A9P5YYK6"/>
<reference evidence="3" key="1">
    <citation type="submission" date="2020-11" db="EMBL/GenBank/DDBJ databases">
        <authorList>
            <consortium name="DOE Joint Genome Institute"/>
            <person name="Ahrendt S."/>
            <person name="Riley R."/>
            <person name="Andreopoulos W."/>
            <person name="Labutti K."/>
            <person name="Pangilinan J."/>
            <person name="Ruiz-Duenas F.J."/>
            <person name="Barrasa J.M."/>
            <person name="Sanchez-Garcia M."/>
            <person name="Camarero S."/>
            <person name="Miyauchi S."/>
            <person name="Serrano A."/>
            <person name="Linde D."/>
            <person name="Babiker R."/>
            <person name="Drula E."/>
            <person name="Ayuso-Fernandez I."/>
            <person name="Pacheco R."/>
            <person name="Padilla G."/>
            <person name="Ferreira P."/>
            <person name="Barriuso J."/>
            <person name="Kellner H."/>
            <person name="Castanera R."/>
            <person name="Alfaro M."/>
            <person name="Ramirez L."/>
            <person name="Pisabarro A.G."/>
            <person name="Kuo A."/>
            <person name="Tritt A."/>
            <person name="Lipzen A."/>
            <person name="He G."/>
            <person name="Yan M."/>
            <person name="Ng V."/>
            <person name="Cullen D."/>
            <person name="Martin F."/>
            <person name="Rosso M.-N."/>
            <person name="Henrissat B."/>
            <person name="Hibbett D."/>
            <person name="Martinez A.T."/>
            <person name="Grigoriev I.V."/>
        </authorList>
    </citation>
    <scope>NUCLEOTIDE SEQUENCE</scope>
    <source>
        <strain evidence="3">CIRM-BRFM 674</strain>
    </source>
</reference>
<evidence type="ECO:0000313" key="3">
    <source>
        <dbReference type="EMBL" id="KAF9478143.1"/>
    </source>
</evidence>
<proteinExistence type="predicted"/>
<dbReference type="Proteomes" id="UP000807469">
    <property type="component" value="Unassembled WGS sequence"/>
</dbReference>
<feature type="region of interest" description="Disordered" evidence="1">
    <location>
        <begin position="136"/>
        <end position="155"/>
    </location>
</feature>
<protein>
    <submittedName>
        <fullName evidence="3">Uncharacterized protein</fullName>
    </submittedName>
</protein>
<gene>
    <name evidence="3" type="ORF">BDN70DRAFT_63359</name>
</gene>
<evidence type="ECO:0000256" key="1">
    <source>
        <dbReference type="SAM" id="MobiDB-lite"/>
    </source>
</evidence>
<accession>A0A9P5YYK6</accession>
<keyword evidence="2" id="KW-0812">Transmembrane</keyword>
<evidence type="ECO:0000313" key="4">
    <source>
        <dbReference type="Proteomes" id="UP000807469"/>
    </source>
</evidence>